<evidence type="ECO:0000256" key="2">
    <source>
        <dbReference type="SAM" id="SignalP"/>
    </source>
</evidence>
<feature type="compositionally biased region" description="Basic residues" evidence="1">
    <location>
        <begin position="60"/>
        <end position="82"/>
    </location>
</feature>
<proteinExistence type="predicted"/>
<dbReference type="Proteomes" id="UP001157126">
    <property type="component" value="Unassembled WGS sequence"/>
</dbReference>
<feature type="signal peptide" evidence="2">
    <location>
        <begin position="1"/>
        <end position="37"/>
    </location>
</feature>
<evidence type="ECO:0000313" key="4">
    <source>
        <dbReference type="Proteomes" id="UP001157126"/>
    </source>
</evidence>
<evidence type="ECO:0000313" key="3">
    <source>
        <dbReference type="EMBL" id="GMA42340.1"/>
    </source>
</evidence>
<protein>
    <submittedName>
        <fullName evidence="3">Uncharacterized protein</fullName>
    </submittedName>
</protein>
<gene>
    <name evidence="3" type="ORF">GCM10025883_43850</name>
</gene>
<dbReference type="RefSeq" id="WP_284305772.1">
    <property type="nucleotide sequence ID" value="NZ_BSUO01000001.1"/>
</dbReference>
<sequence>MSTSRSRRRARTLHRTVVSAAAIATTAGLLAVTPAGAAPSGPGHTGRSATAKAEKVTAKTAKKAVKKVTKKAPAKKAPAKKAARPDAAGFTPVRTLTGDVMAMTSTAKGQLWIAARGADDKLVLQHKDGARWRTHRMPMQVSPHDDVELHGSARGDVWMVAAGTLWHYTGSRWQKVSLPAGTTATAVYDVAGRDAYVGLRGDVRTTGVYTLRGSRWISHGRPDDGDHPYPPAWHPTDLRVADGKLFGNWMGRSSSAAQWQNSFAYEGGTWTNLFQTHFIGGGSYATLGAWLVPDATTQIVMGSGSSSSDMPWYPTCTMWTKAEGEKSCTSQWATGAAALLRGGRVVVGGMDYQHPAQSKVEATFGIRTRDGGERLISGDPGDRTVAMAVEPGTDIAWAATRTGSVTTLQNWKG</sequence>
<reference evidence="4" key="1">
    <citation type="journal article" date="2019" name="Int. J. Syst. Evol. Microbiol.">
        <title>The Global Catalogue of Microorganisms (GCM) 10K type strain sequencing project: providing services to taxonomists for standard genome sequencing and annotation.</title>
        <authorList>
            <consortium name="The Broad Institute Genomics Platform"/>
            <consortium name="The Broad Institute Genome Sequencing Center for Infectious Disease"/>
            <person name="Wu L."/>
            <person name="Ma J."/>
        </authorList>
    </citation>
    <scope>NUCLEOTIDE SEQUENCE [LARGE SCALE GENOMIC DNA]</scope>
    <source>
        <strain evidence="4">NBRC 113072</strain>
    </source>
</reference>
<comment type="caution">
    <text evidence="3">The sequence shown here is derived from an EMBL/GenBank/DDBJ whole genome shotgun (WGS) entry which is preliminary data.</text>
</comment>
<accession>A0ABQ6IWN4</accession>
<organism evidence="3 4">
    <name type="scientific">Mobilicoccus caccae</name>
    <dbReference type="NCBI Taxonomy" id="1859295"/>
    <lineage>
        <taxon>Bacteria</taxon>
        <taxon>Bacillati</taxon>
        <taxon>Actinomycetota</taxon>
        <taxon>Actinomycetes</taxon>
        <taxon>Micrococcales</taxon>
        <taxon>Dermatophilaceae</taxon>
        <taxon>Mobilicoccus</taxon>
    </lineage>
</organism>
<dbReference type="EMBL" id="BSUO01000001">
    <property type="protein sequence ID" value="GMA42340.1"/>
    <property type="molecule type" value="Genomic_DNA"/>
</dbReference>
<feature type="region of interest" description="Disordered" evidence="1">
    <location>
        <begin position="35"/>
        <end position="86"/>
    </location>
</feature>
<keyword evidence="2" id="KW-0732">Signal</keyword>
<feature type="chain" id="PRO_5045436812" evidence="2">
    <location>
        <begin position="38"/>
        <end position="413"/>
    </location>
</feature>
<evidence type="ECO:0000256" key="1">
    <source>
        <dbReference type="SAM" id="MobiDB-lite"/>
    </source>
</evidence>
<keyword evidence="4" id="KW-1185">Reference proteome</keyword>
<name>A0ABQ6IWN4_9MICO</name>